<protein>
    <submittedName>
        <fullName evidence="1">TolC family protein</fullName>
    </submittedName>
</protein>
<organism evidence="1 2">
    <name type="scientific">Rhodovastum atsumiense</name>
    <dbReference type="NCBI Taxonomy" id="504468"/>
    <lineage>
        <taxon>Bacteria</taxon>
        <taxon>Pseudomonadati</taxon>
        <taxon>Pseudomonadota</taxon>
        <taxon>Alphaproteobacteria</taxon>
        <taxon>Acetobacterales</taxon>
        <taxon>Acetobacteraceae</taxon>
        <taxon>Rhodovastum</taxon>
    </lineage>
</organism>
<dbReference type="RefSeq" id="WP_150040270.1">
    <property type="nucleotide sequence ID" value="NZ_OW485601.1"/>
</dbReference>
<keyword evidence="2" id="KW-1185">Reference proteome</keyword>
<dbReference type="OrthoDB" id="9783100at2"/>
<name>A0A5M6IY39_9PROT</name>
<dbReference type="Gene3D" id="1.20.1600.10">
    <property type="entry name" value="Outer membrane efflux proteins (OEP)"/>
    <property type="match status" value="1"/>
</dbReference>
<evidence type="ECO:0000313" key="1">
    <source>
        <dbReference type="EMBL" id="KAA5612737.1"/>
    </source>
</evidence>
<gene>
    <name evidence="1" type="ORF">F1189_08355</name>
</gene>
<dbReference type="EMBL" id="VWPK01000010">
    <property type="protein sequence ID" value="KAA5612737.1"/>
    <property type="molecule type" value="Genomic_DNA"/>
</dbReference>
<accession>A0A5M6IY39</accession>
<reference evidence="1 2" key="1">
    <citation type="submission" date="2019-09" db="EMBL/GenBank/DDBJ databases">
        <title>Genome sequence of Rhodovastum atsumiense, a diverse member of the Acetobacteraceae family of non-sulfur purple photosynthetic bacteria.</title>
        <authorList>
            <person name="Meyer T."/>
            <person name="Kyndt J."/>
        </authorList>
    </citation>
    <scope>NUCLEOTIDE SEQUENCE [LARGE SCALE GENOMIC DNA]</scope>
    <source>
        <strain evidence="1 2">DSM 21279</strain>
    </source>
</reference>
<proteinExistence type="predicted"/>
<dbReference type="AlphaFoldDB" id="A0A5M6IY39"/>
<evidence type="ECO:0000313" key="2">
    <source>
        <dbReference type="Proteomes" id="UP000325255"/>
    </source>
</evidence>
<sequence length="86" mass="9293">MPISAPSCGRCTRCRFALRQARTRFGDGDIPYLQVLDTQRSALAMEQQLVESTTTISINPVLIYKALGGDWEDSFPAASASAPASN</sequence>
<dbReference type="SUPFAM" id="SSF56954">
    <property type="entry name" value="Outer membrane efflux proteins (OEP)"/>
    <property type="match status" value="1"/>
</dbReference>
<comment type="caution">
    <text evidence="1">The sequence shown here is derived from an EMBL/GenBank/DDBJ whole genome shotgun (WGS) entry which is preliminary data.</text>
</comment>
<dbReference type="Proteomes" id="UP000325255">
    <property type="component" value="Unassembled WGS sequence"/>
</dbReference>